<gene>
    <name evidence="1" type="ORF">AQUCO_06200052v1</name>
</gene>
<dbReference type="Proteomes" id="UP000230069">
    <property type="component" value="Unassembled WGS sequence"/>
</dbReference>
<keyword evidence="2" id="KW-1185">Reference proteome</keyword>
<dbReference type="EMBL" id="KZ305079">
    <property type="protein sequence ID" value="PIA29194.1"/>
    <property type="molecule type" value="Genomic_DNA"/>
</dbReference>
<name>A0A2G5CD49_AQUCA</name>
<accession>A0A2G5CD49</accession>
<protein>
    <submittedName>
        <fullName evidence="1">Uncharacterized protein</fullName>
    </submittedName>
</protein>
<dbReference type="InParanoid" id="A0A2G5CD49"/>
<evidence type="ECO:0000313" key="1">
    <source>
        <dbReference type="EMBL" id="PIA29194.1"/>
    </source>
</evidence>
<dbReference type="AlphaFoldDB" id="A0A2G5CD49"/>
<proteinExistence type="predicted"/>
<organism evidence="1 2">
    <name type="scientific">Aquilegia coerulea</name>
    <name type="common">Rocky mountain columbine</name>
    <dbReference type="NCBI Taxonomy" id="218851"/>
    <lineage>
        <taxon>Eukaryota</taxon>
        <taxon>Viridiplantae</taxon>
        <taxon>Streptophyta</taxon>
        <taxon>Embryophyta</taxon>
        <taxon>Tracheophyta</taxon>
        <taxon>Spermatophyta</taxon>
        <taxon>Magnoliopsida</taxon>
        <taxon>Ranunculales</taxon>
        <taxon>Ranunculaceae</taxon>
        <taxon>Thalictroideae</taxon>
        <taxon>Aquilegia</taxon>
    </lineage>
</organism>
<reference evidence="1 2" key="1">
    <citation type="submission" date="2017-09" db="EMBL/GenBank/DDBJ databases">
        <title>WGS assembly of Aquilegia coerulea Goldsmith.</title>
        <authorList>
            <person name="Hodges S."/>
            <person name="Kramer E."/>
            <person name="Nordborg M."/>
            <person name="Tomkins J."/>
            <person name="Borevitz J."/>
            <person name="Derieg N."/>
            <person name="Yan J."/>
            <person name="Mihaltcheva S."/>
            <person name="Hayes R.D."/>
            <person name="Rokhsar D."/>
        </authorList>
    </citation>
    <scope>NUCLEOTIDE SEQUENCE [LARGE SCALE GENOMIC DNA]</scope>
    <source>
        <strain evidence="2">cv. Goldsmith</strain>
    </source>
</reference>
<sequence>MHFASGTVMKLWVLFQFSFLSMYINPENNGWVLVVYTWRGKKHDWLLLYNINIIYGTLSIEYSRSKVEIYKENSLK</sequence>
<evidence type="ECO:0000313" key="2">
    <source>
        <dbReference type="Proteomes" id="UP000230069"/>
    </source>
</evidence>